<reference evidence="2 3" key="1">
    <citation type="submission" date="2016-11" db="EMBL/GenBank/DDBJ databases">
        <authorList>
            <person name="Jaros S."/>
            <person name="Januszkiewicz K."/>
            <person name="Wedrychowicz H."/>
        </authorList>
    </citation>
    <scope>NUCLEOTIDE SEQUENCE [LARGE SCALE GENOMIC DNA]</scope>
    <source>
        <strain evidence="2 3">DSM 8605</strain>
    </source>
</reference>
<dbReference type="STRING" id="1121316.SAMN02745207_00918"/>
<evidence type="ECO:0000313" key="2">
    <source>
        <dbReference type="EMBL" id="SHH37447.1"/>
    </source>
</evidence>
<dbReference type="Proteomes" id="UP000184447">
    <property type="component" value="Unassembled WGS sequence"/>
</dbReference>
<name>A0A1M5SFS8_9CLOT</name>
<accession>A0A1M5SFS8</accession>
<keyword evidence="1" id="KW-0472">Membrane</keyword>
<sequence length="152" mass="18443">MIRKETFLPWWYLEKKNKYKIIRQLIIFSIVLILLIISFSINIYLKNQLTKFDINHDDLIKNKKNKYIIYKDNLDTNLRELQIFNELFNIAQNEHQLQINVSGKNVLMDFYSNDPLKAKDILVNVEKMFKINYYNLNEIDEKIHTELKMVIK</sequence>
<evidence type="ECO:0000313" key="3">
    <source>
        <dbReference type="Proteomes" id="UP000184447"/>
    </source>
</evidence>
<evidence type="ECO:0000256" key="1">
    <source>
        <dbReference type="SAM" id="Phobius"/>
    </source>
</evidence>
<keyword evidence="1" id="KW-1133">Transmembrane helix</keyword>
<proteinExistence type="predicted"/>
<keyword evidence="1" id="KW-0812">Transmembrane</keyword>
<protein>
    <submittedName>
        <fullName evidence="2">Uncharacterized protein</fullName>
    </submittedName>
</protein>
<feature type="transmembrane region" description="Helical" evidence="1">
    <location>
        <begin position="21"/>
        <end position="45"/>
    </location>
</feature>
<keyword evidence="3" id="KW-1185">Reference proteome</keyword>
<dbReference type="AlphaFoldDB" id="A0A1M5SFS8"/>
<gene>
    <name evidence="2" type="ORF">SAMN02745207_00918</name>
</gene>
<dbReference type="RefSeq" id="WP_073337248.1">
    <property type="nucleotide sequence ID" value="NZ_FQXM01000004.1"/>
</dbReference>
<organism evidence="2 3">
    <name type="scientific">Clostridium grantii DSM 8605</name>
    <dbReference type="NCBI Taxonomy" id="1121316"/>
    <lineage>
        <taxon>Bacteria</taxon>
        <taxon>Bacillati</taxon>
        <taxon>Bacillota</taxon>
        <taxon>Clostridia</taxon>
        <taxon>Eubacteriales</taxon>
        <taxon>Clostridiaceae</taxon>
        <taxon>Clostridium</taxon>
    </lineage>
</organism>
<dbReference type="EMBL" id="FQXM01000004">
    <property type="protein sequence ID" value="SHH37447.1"/>
    <property type="molecule type" value="Genomic_DNA"/>
</dbReference>